<evidence type="ECO:0000313" key="1">
    <source>
        <dbReference type="EMBL" id="XCI77501.1"/>
    </source>
</evidence>
<evidence type="ECO:0008006" key="2">
    <source>
        <dbReference type="Google" id="ProtNLM"/>
    </source>
</evidence>
<protein>
    <recommendedName>
        <fullName evidence="2">DUF2187 domain-containing protein</fullName>
    </recommendedName>
</protein>
<name>A0AAU8HYJ8_9CAUD</name>
<reference evidence="1" key="1">
    <citation type="submission" date="2024-03" db="EMBL/GenBank/DDBJ databases">
        <authorList>
            <person name="Chantapakul B."/>
            <person name="Wang S."/>
        </authorList>
    </citation>
    <scope>NUCLEOTIDE SEQUENCE</scope>
</reference>
<proteinExistence type="predicted"/>
<organism evidence="1">
    <name type="scientific">Rhizobium phage LG08</name>
    <dbReference type="NCBI Taxonomy" id="3129229"/>
    <lineage>
        <taxon>Viruses</taxon>
        <taxon>Duplodnaviria</taxon>
        <taxon>Heunggongvirae</taxon>
        <taxon>Uroviricota</taxon>
        <taxon>Caudoviricetes</taxon>
    </lineage>
</organism>
<dbReference type="EMBL" id="PP429226">
    <property type="protein sequence ID" value="XCI77501.1"/>
    <property type="molecule type" value="Genomic_DNA"/>
</dbReference>
<accession>A0AAU8HYJ8</accession>
<sequence>MKTRIKFEYEGTIVGTIMSDILPPIGTRVSIQDQTFIVERYNLIVKEFGDSEYEVEVKKAWSVHG</sequence>
<gene>
    <name evidence="1" type="ORF">LDCGVIBL_CDS0143</name>
</gene>